<dbReference type="AlphaFoldDB" id="A0A0A9A1U1"/>
<accession>A0A0A9A1U1</accession>
<proteinExistence type="predicted"/>
<name>A0A0A9A1U1_ARUDO</name>
<evidence type="ECO:0000313" key="1">
    <source>
        <dbReference type="EMBL" id="JAD45051.1"/>
    </source>
</evidence>
<organism evidence="1">
    <name type="scientific">Arundo donax</name>
    <name type="common">Giant reed</name>
    <name type="synonym">Donax arundinaceus</name>
    <dbReference type="NCBI Taxonomy" id="35708"/>
    <lineage>
        <taxon>Eukaryota</taxon>
        <taxon>Viridiplantae</taxon>
        <taxon>Streptophyta</taxon>
        <taxon>Embryophyta</taxon>
        <taxon>Tracheophyta</taxon>
        <taxon>Spermatophyta</taxon>
        <taxon>Magnoliopsida</taxon>
        <taxon>Liliopsida</taxon>
        <taxon>Poales</taxon>
        <taxon>Poaceae</taxon>
        <taxon>PACMAD clade</taxon>
        <taxon>Arundinoideae</taxon>
        <taxon>Arundineae</taxon>
        <taxon>Arundo</taxon>
    </lineage>
</organism>
<reference evidence="1" key="1">
    <citation type="submission" date="2014-09" db="EMBL/GenBank/DDBJ databases">
        <authorList>
            <person name="Magalhaes I.L.F."/>
            <person name="Oliveira U."/>
            <person name="Santos F.R."/>
            <person name="Vidigal T.H.D.A."/>
            <person name="Brescovit A.D."/>
            <person name="Santos A.J."/>
        </authorList>
    </citation>
    <scope>NUCLEOTIDE SEQUENCE</scope>
    <source>
        <tissue evidence="1">Shoot tissue taken approximately 20 cm above the soil surface</tissue>
    </source>
</reference>
<dbReference type="EMBL" id="GBRH01252844">
    <property type="protein sequence ID" value="JAD45051.1"/>
    <property type="molecule type" value="Transcribed_RNA"/>
</dbReference>
<sequence length="69" mass="7885">MKQVLDLLVHLKNETGLSNKSVSLLNMLPKEEHGSILVHCLYLKKTSGGRKLRLSLQVFKSIQTWLQKL</sequence>
<reference evidence="1" key="2">
    <citation type="journal article" date="2015" name="Data Brief">
        <title>Shoot transcriptome of the giant reed, Arundo donax.</title>
        <authorList>
            <person name="Barrero R.A."/>
            <person name="Guerrero F.D."/>
            <person name="Moolhuijzen P."/>
            <person name="Goolsby J.A."/>
            <person name="Tidwell J."/>
            <person name="Bellgard S.E."/>
            <person name="Bellgard M.I."/>
        </authorList>
    </citation>
    <scope>NUCLEOTIDE SEQUENCE</scope>
    <source>
        <tissue evidence="1">Shoot tissue taken approximately 20 cm above the soil surface</tissue>
    </source>
</reference>
<protein>
    <submittedName>
        <fullName evidence="1">Uncharacterized protein</fullName>
    </submittedName>
</protein>